<accession>A0A1G6RNA2</accession>
<dbReference type="SUPFAM" id="SSF53850">
    <property type="entry name" value="Periplasmic binding protein-like II"/>
    <property type="match status" value="1"/>
</dbReference>
<evidence type="ECO:0000313" key="19">
    <source>
        <dbReference type="Proteomes" id="UP000324896"/>
    </source>
</evidence>
<dbReference type="EMBL" id="FNEH01000022">
    <property type="protein sequence ID" value="SDI99462.1"/>
    <property type="molecule type" value="Genomic_DNA"/>
</dbReference>
<keyword evidence="5" id="KW-1003">Cell membrane</keyword>
<dbReference type="EMBL" id="FOHG01000031">
    <property type="protein sequence ID" value="SET15128.1"/>
    <property type="molecule type" value="Genomic_DNA"/>
</dbReference>
<evidence type="ECO:0000313" key="15">
    <source>
        <dbReference type="Proteomes" id="UP000198612"/>
    </source>
</evidence>
<keyword evidence="17" id="KW-1185">Reference proteome</keyword>
<dbReference type="GO" id="GO:0042597">
    <property type="term" value="C:periplasmic space"/>
    <property type="evidence" value="ECO:0007669"/>
    <property type="project" value="UniProtKB-SubCell"/>
</dbReference>
<dbReference type="PANTHER" id="PTHR30024:SF47">
    <property type="entry name" value="TAURINE-BINDING PERIPLASMIC PROTEIN"/>
    <property type="match status" value="1"/>
</dbReference>
<evidence type="ECO:0000259" key="9">
    <source>
        <dbReference type="SMART" id="SM00062"/>
    </source>
</evidence>
<dbReference type="EMBL" id="FNBJ01000033">
    <property type="protein sequence ID" value="SDF94403.1"/>
    <property type="molecule type" value="Genomic_DNA"/>
</dbReference>
<evidence type="ECO:0000313" key="11">
    <source>
        <dbReference type="EMBL" id="SDF94403.1"/>
    </source>
</evidence>
<dbReference type="InterPro" id="IPR010067">
    <property type="entry name" value="ABC_SsuA_sub-bd"/>
</dbReference>
<dbReference type="Pfam" id="PF13379">
    <property type="entry name" value="NMT1_2"/>
    <property type="match status" value="1"/>
</dbReference>
<reference evidence="15 17" key="2">
    <citation type="submission" date="2016-10" db="EMBL/GenBank/DDBJ databases">
        <authorList>
            <person name="Varghese N."/>
            <person name="Submissions S."/>
        </authorList>
    </citation>
    <scope>NUCLEOTIDE SEQUENCE [LARGE SCALE GENOMIC DNA]</scope>
    <source>
        <strain evidence="10 19">WG10</strain>
        <strain evidence="11 17">WG2</strain>
        <strain evidence="13 15">WG5</strain>
    </source>
</reference>
<dbReference type="NCBIfam" id="TIGR01728">
    <property type="entry name" value="SsuA_fam"/>
    <property type="match status" value="1"/>
</dbReference>
<dbReference type="CDD" id="cd13553">
    <property type="entry name" value="PBP2_NrtA_CpmA_like"/>
    <property type="match status" value="1"/>
</dbReference>
<keyword evidence="8" id="KW-0472">Membrane</keyword>
<comment type="subcellular location">
    <subcellularLocation>
        <location evidence="2">Cell inner membrane</location>
    </subcellularLocation>
    <subcellularLocation>
        <location evidence="1">Periplasm</location>
    </subcellularLocation>
</comment>
<evidence type="ECO:0000313" key="10">
    <source>
        <dbReference type="EMBL" id="SDD06160.1"/>
    </source>
</evidence>
<evidence type="ECO:0000256" key="4">
    <source>
        <dbReference type="ARBA" id="ARBA00022448"/>
    </source>
</evidence>
<dbReference type="EMBL" id="FMYT01000024">
    <property type="protein sequence ID" value="SDD06160.1"/>
    <property type="molecule type" value="Genomic_DNA"/>
</dbReference>
<dbReference type="InterPro" id="IPR044527">
    <property type="entry name" value="NrtA/CpmA_ABC-bd_dom"/>
</dbReference>
<evidence type="ECO:0000256" key="3">
    <source>
        <dbReference type="ARBA" id="ARBA00010742"/>
    </source>
</evidence>
<evidence type="ECO:0000313" key="13">
    <source>
        <dbReference type="EMBL" id="SET15128.1"/>
    </source>
</evidence>
<dbReference type="Proteomes" id="UP000295758">
    <property type="component" value="Unassembled WGS sequence"/>
</dbReference>
<protein>
    <submittedName>
        <fullName evidence="10">NitT/TauT family transport system substrate-binding protein</fullName>
    </submittedName>
</protein>
<organism evidence="10 19">
    <name type="scientific">Halanaerobium congolense</name>
    <dbReference type="NCBI Taxonomy" id="54121"/>
    <lineage>
        <taxon>Bacteria</taxon>
        <taxon>Bacillati</taxon>
        <taxon>Bacillota</taxon>
        <taxon>Clostridia</taxon>
        <taxon>Halanaerobiales</taxon>
        <taxon>Halanaerobiaceae</taxon>
        <taxon>Halanaerobium</taxon>
    </lineage>
</organism>
<dbReference type="Proteomes" id="UP000199519">
    <property type="component" value="Unassembled WGS sequence"/>
</dbReference>
<evidence type="ECO:0000313" key="14">
    <source>
        <dbReference type="EMBL" id="TDS28230.1"/>
    </source>
</evidence>
<reference evidence="14 18" key="3">
    <citation type="submission" date="2019-03" db="EMBL/GenBank/DDBJ databases">
        <title>Deep subsurface shale carbon reservoir microbial communities from Ohio and West Virginia, USA.</title>
        <authorList>
            <person name="Wrighton K."/>
        </authorList>
    </citation>
    <scope>NUCLEOTIDE SEQUENCE [LARGE SCALE GENOMIC DNA]</scope>
    <source>
        <strain evidence="14 18">UTICA-S4D12</strain>
    </source>
</reference>
<evidence type="ECO:0000256" key="5">
    <source>
        <dbReference type="ARBA" id="ARBA00022475"/>
    </source>
</evidence>
<dbReference type="PANTHER" id="PTHR30024">
    <property type="entry name" value="ALIPHATIC SULFONATES-BINDING PROTEIN-RELATED"/>
    <property type="match status" value="1"/>
</dbReference>
<dbReference type="AlphaFoldDB" id="A0A1G6RNA2"/>
<dbReference type="Proteomes" id="UP000198612">
    <property type="component" value="Unassembled WGS sequence"/>
</dbReference>
<evidence type="ECO:0000256" key="6">
    <source>
        <dbReference type="ARBA" id="ARBA00022519"/>
    </source>
</evidence>
<dbReference type="EMBL" id="SOAA01000022">
    <property type="protein sequence ID" value="TDS28230.1"/>
    <property type="molecule type" value="Genomic_DNA"/>
</dbReference>
<dbReference type="SMART" id="SM00062">
    <property type="entry name" value="PBPb"/>
    <property type="match status" value="1"/>
</dbReference>
<keyword evidence="7" id="KW-0732">Signal</keyword>
<name>A0A1G6RNA2_9FIRM</name>
<comment type="similarity">
    <text evidence="3">Belongs to the bacterial solute-binding protein SsuA/TauA family.</text>
</comment>
<evidence type="ECO:0000313" key="17">
    <source>
        <dbReference type="Proteomes" id="UP000199519"/>
    </source>
</evidence>
<evidence type="ECO:0000256" key="8">
    <source>
        <dbReference type="ARBA" id="ARBA00023136"/>
    </source>
</evidence>
<dbReference type="RefSeq" id="WP_089656068.1">
    <property type="nucleotide sequence ID" value="NZ_FMYT01000024.1"/>
</dbReference>
<evidence type="ECO:0000256" key="1">
    <source>
        <dbReference type="ARBA" id="ARBA00004418"/>
    </source>
</evidence>
<evidence type="ECO:0000313" key="16">
    <source>
        <dbReference type="Proteomes" id="UP000198945"/>
    </source>
</evidence>
<dbReference type="Proteomes" id="UP000198945">
    <property type="component" value="Unassembled WGS sequence"/>
</dbReference>
<dbReference type="Gene3D" id="3.40.190.10">
    <property type="entry name" value="Periplasmic binding protein-like II"/>
    <property type="match status" value="2"/>
</dbReference>
<sequence>MKRRNLKISILVLIVLSLLIITSIGTGAAASELKEITIGYFPNITHAPAIVGVSESIFVDQLNGIKVKTKIFPNGSLFMDALATNQIDLGYVGPGPAINRYLQGADVKALASASTGGTVLVTRSDFEYNSVTDLNDKIIATPALGCTHDLLFRQLIKDHNLNTNRRGGSIDHRAQKPATMVGLFATNQLDAAVVSEPWAARMEADLSSKVVVDWDQMPWDGKLPAAVVVSTIQFIDNNPDLINNFLQAHQKTVEYINNNPIQSSKIIQKQIKEITRQELSIEIIERSMQRTNITSELNSSVVQKLADLSAELGFIKGDSDLNGFIDISYLNRVSQ</sequence>
<evidence type="ECO:0000313" key="12">
    <source>
        <dbReference type="EMBL" id="SDI99462.1"/>
    </source>
</evidence>
<evidence type="ECO:0000256" key="2">
    <source>
        <dbReference type="ARBA" id="ARBA00004533"/>
    </source>
</evidence>
<dbReference type="Proteomes" id="UP000324896">
    <property type="component" value="Unassembled WGS sequence"/>
</dbReference>
<reference evidence="12 16" key="1">
    <citation type="submission" date="2016-10" db="EMBL/GenBank/DDBJ databases">
        <authorList>
            <person name="de Groot N.N."/>
        </authorList>
    </citation>
    <scope>NUCLEOTIDE SEQUENCE [LARGE SCALE GENOMIC DNA]</scope>
    <source>
        <strain evidence="12 16">WG7</strain>
    </source>
</reference>
<evidence type="ECO:0000313" key="18">
    <source>
        <dbReference type="Proteomes" id="UP000295758"/>
    </source>
</evidence>
<proteinExistence type="inferred from homology"/>
<dbReference type="GO" id="GO:0042626">
    <property type="term" value="F:ATPase-coupled transmembrane transporter activity"/>
    <property type="evidence" value="ECO:0007669"/>
    <property type="project" value="InterPro"/>
</dbReference>
<feature type="domain" description="Solute-binding protein family 3/N-terminal" evidence="9">
    <location>
        <begin position="35"/>
        <end position="274"/>
    </location>
</feature>
<gene>
    <name evidence="14" type="ORF">BY453_12216</name>
    <name evidence="10" type="ORF">SAMN04488597_12425</name>
    <name evidence="11" type="ORF">SAMN04488598_13312</name>
    <name evidence="13" type="ORF">SAMN04515652_13118</name>
    <name evidence="12" type="ORF">SAMN04515654_12226</name>
</gene>
<dbReference type="GO" id="GO:0005886">
    <property type="term" value="C:plasma membrane"/>
    <property type="evidence" value="ECO:0007669"/>
    <property type="project" value="UniProtKB-SubCell"/>
</dbReference>
<evidence type="ECO:0000256" key="7">
    <source>
        <dbReference type="ARBA" id="ARBA00022729"/>
    </source>
</evidence>
<keyword evidence="4" id="KW-0813">Transport</keyword>
<dbReference type="InterPro" id="IPR001638">
    <property type="entry name" value="Solute-binding_3/MltF_N"/>
</dbReference>
<keyword evidence="6" id="KW-0997">Cell inner membrane</keyword>